<dbReference type="PANTHER" id="PTHR40278:SF1">
    <property type="entry name" value="DNA UTILIZATION PROTEIN HOFN"/>
    <property type="match status" value="1"/>
</dbReference>
<evidence type="ECO:0000313" key="3">
    <source>
        <dbReference type="Proteomes" id="UP000302163"/>
    </source>
</evidence>
<keyword evidence="1" id="KW-1133">Transmembrane helix</keyword>
<protein>
    <recommendedName>
        <fullName evidence="4">Fimbrial assembly protein</fullName>
    </recommendedName>
</protein>
<dbReference type="KEGG" id="izh:FEM41_03625"/>
<organism evidence="2 3">
    <name type="scientific">Jejubacter calystegiae</name>
    <dbReference type="NCBI Taxonomy" id="2579935"/>
    <lineage>
        <taxon>Bacteria</taxon>
        <taxon>Pseudomonadati</taxon>
        <taxon>Pseudomonadota</taxon>
        <taxon>Gammaproteobacteria</taxon>
        <taxon>Enterobacterales</taxon>
        <taxon>Enterobacteriaceae</taxon>
        <taxon>Jejubacter</taxon>
    </lineage>
</organism>
<dbReference type="PANTHER" id="PTHR40278">
    <property type="entry name" value="DNA UTILIZATION PROTEIN HOFN"/>
    <property type="match status" value="1"/>
</dbReference>
<dbReference type="InterPro" id="IPR052534">
    <property type="entry name" value="Extracell_DNA_Util/SecSys_Comp"/>
</dbReference>
<reference evidence="2 3" key="1">
    <citation type="submission" date="2019-05" db="EMBL/GenBank/DDBJ databases">
        <title>Complete genome sequence of Izhakiella calystegiae KSNA2, an endophyte isolated from beach morning glory (Calystegia soldanella).</title>
        <authorList>
            <person name="Jiang L."/>
            <person name="Jeong J.C."/>
            <person name="Kim C.Y."/>
            <person name="Kim D.H."/>
            <person name="Kim S.W."/>
            <person name="Lee j."/>
        </authorList>
    </citation>
    <scope>NUCLEOTIDE SEQUENCE [LARGE SCALE GENOMIC DNA]</scope>
    <source>
        <strain evidence="2 3">KSNA2</strain>
    </source>
</reference>
<feature type="transmembrane region" description="Helical" evidence="1">
    <location>
        <begin position="35"/>
        <end position="56"/>
    </location>
</feature>
<keyword evidence="1" id="KW-0812">Transmembrane</keyword>
<accession>A0A4P8YE57</accession>
<proteinExistence type="predicted"/>
<dbReference type="EMBL" id="CP040428">
    <property type="protein sequence ID" value="QCT18801.1"/>
    <property type="molecule type" value="Genomic_DNA"/>
</dbReference>
<evidence type="ECO:0008006" key="4">
    <source>
        <dbReference type="Google" id="ProtNLM"/>
    </source>
</evidence>
<gene>
    <name evidence="2" type="ORF">FEM41_03625</name>
</gene>
<dbReference type="Pfam" id="PF05137">
    <property type="entry name" value="PilN"/>
    <property type="match status" value="1"/>
</dbReference>
<keyword evidence="3" id="KW-1185">Reference proteome</keyword>
<dbReference type="OrthoDB" id="6561867at2"/>
<evidence type="ECO:0000256" key="1">
    <source>
        <dbReference type="SAM" id="Phobius"/>
    </source>
</evidence>
<evidence type="ECO:0000313" key="2">
    <source>
        <dbReference type="EMBL" id="QCT18801.1"/>
    </source>
</evidence>
<name>A0A4P8YE57_9ENTR</name>
<sequence>MLCDRAGTGAGEATAMRLINLLPWRRSLAQQRLRFWGAVMSGSLMAMLAVHGYRIALGSLDSRRQMLLVESDRQHREWLTQALEQADIRQRQREAQQQENQRRHARRAQVLAWRDAMLSLSGLLPDDVWLTRLEGDASRWRISGLARTSDALSALEQAIGQHSDFRHARAGALVHKGPREWQFTWQFGLGHDAAAP</sequence>
<dbReference type="Proteomes" id="UP000302163">
    <property type="component" value="Chromosome"/>
</dbReference>
<dbReference type="InterPro" id="IPR007813">
    <property type="entry name" value="PilN"/>
</dbReference>
<keyword evidence="1" id="KW-0472">Membrane</keyword>
<dbReference type="AlphaFoldDB" id="A0A4P8YE57"/>